<evidence type="ECO:0000256" key="5">
    <source>
        <dbReference type="ARBA" id="ARBA00023157"/>
    </source>
</evidence>
<evidence type="ECO:0000256" key="7">
    <source>
        <dbReference type="ARBA" id="ARBA00041143"/>
    </source>
</evidence>
<reference evidence="11 12" key="1">
    <citation type="journal article" date="2008" name="Nature">
        <title>Genome analysis of the platypus reveals unique signatures of evolution.</title>
        <authorList>
            <person name="Warren W.C."/>
            <person name="Hillier L.W."/>
            <person name="Marshall Graves J.A."/>
            <person name="Birney E."/>
            <person name="Ponting C.P."/>
            <person name="Grutzner F."/>
            <person name="Belov K."/>
            <person name="Miller W."/>
            <person name="Clarke L."/>
            <person name="Chinwalla A.T."/>
            <person name="Yang S.P."/>
            <person name="Heger A."/>
            <person name="Locke D.P."/>
            <person name="Miethke P."/>
            <person name="Waters P.D."/>
            <person name="Veyrunes F."/>
            <person name="Fulton L."/>
            <person name="Fulton B."/>
            <person name="Graves T."/>
            <person name="Wallis J."/>
            <person name="Puente X.S."/>
            <person name="Lopez-Otin C."/>
            <person name="Ordonez G.R."/>
            <person name="Eichler E.E."/>
            <person name="Chen L."/>
            <person name="Cheng Z."/>
            <person name="Deakin J.E."/>
            <person name="Alsop A."/>
            <person name="Thompson K."/>
            <person name="Kirby P."/>
            <person name="Papenfuss A.T."/>
            <person name="Wakefield M.J."/>
            <person name="Olender T."/>
            <person name="Lancet D."/>
            <person name="Huttley G.A."/>
            <person name="Smit A.F."/>
            <person name="Pask A."/>
            <person name="Temple-Smith P."/>
            <person name="Batzer M.A."/>
            <person name="Walker J.A."/>
            <person name="Konkel M.K."/>
            <person name="Harris R.S."/>
            <person name="Whittington C.M."/>
            <person name="Wong E.S."/>
            <person name="Gemmell N.J."/>
            <person name="Buschiazzo E."/>
            <person name="Vargas Jentzsch I.M."/>
            <person name="Merkel A."/>
            <person name="Schmitz J."/>
            <person name="Zemann A."/>
            <person name="Churakov G."/>
            <person name="Kriegs J.O."/>
            <person name="Brosius J."/>
            <person name="Murchison E.P."/>
            <person name="Sachidanandam R."/>
            <person name="Smith C."/>
            <person name="Hannon G.J."/>
            <person name="Tsend-Ayush E."/>
            <person name="McMillan D."/>
            <person name="Attenborough R."/>
            <person name="Rens W."/>
            <person name="Ferguson-Smith M."/>
            <person name="Lefevre C.M."/>
            <person name="Sharp J.A."/>
            <person name="Nicholas K.R."/>
            <person name="Ray D.A."/>
            <person name="Kube M."/>
            <person name="Reinhardt R."/>
            <person name="Pringle T.H."/>
            <person name="Taylor J."/>
            <person name="Jones R.C."/>
            <person name="Nixon B."/>
            <person name="Dacheux J.L."/>
            <person name="Niwa H."/>
            <person name="Sekita Y."/>
            <person name="Huang X."/>
            <person name="Stark A."/>
            <person name="Kheradpour P."/>
            <person name="Kellis M."/>
            <person name="Flicek P."/>
            <person name="Chen Y."/>
            <person name="Webber C."/>
            <person name="Hardison R."/>
            <person name="Nelson J."/>
            <person name="Hallsworth-Pepin K."/>
            <person name="Delehaunty K."/>
            <person name="Markovic C."/>
            <person name="Minx P."/>
            <person name="Feng Y."/>
            <person name="Kremitzki C."/>
            <person name="Mitreva M."/>
            <person name="Glasscock J."/>
            <person name="Wylie T."/>
            <person name="Wohldmann P."/>
            <person name="Thiru P."/>
            <person name="Nhan M.N."/>
            <person name="Pohl C.S."/>
            <person name="Smith S.M."/>
            <person name="Hou S."/>
            <person name="Nefedov M."/>
            <person name="de Jong P.J."/>
            <person name="Renfree M.B."/>
            <person name="Mardis E.R."/>
            <person name="Wilson R.K."/>
        </authorList>
    </citation>
    <scope>NUCLEOTIDE SEQUENCE [LARGE SCALE GENOMIC DNA]</scope>
    <source>
        <strain evidence="11 12">Glennie</strain>
    </source>
</reference>
<dbReference type="PIRSF" id="PIRSF001849">
    <property type="entry name" value="Guanylin"/>
    <property type="match status" value="1"/>
</dbReference>
<evidence type="ECO:0000256" key="8">
    <source>
        <dbReference type="ARBA" id="ARBA00042142"/>
    </source>
</evidence>
<feature type="chain" id="PRO_5026042550" description="Guanylin" evidence="10">
    <location>
        <begin position="32"/>
        <end position="117"/>
    </location>
</feature>
<dbReference type="OMA" id="PEICEIC"/>
<evidence type="ECO:0000313" key="11">
    <source>
        <dbReference type="Ensembl" id="ENSOANP00000049606.1"/>
    </source>
</evidence>
<keyword evidence="12" id="KW-1185">Reference proteome</keyword>
<dbReference type="InterPro" id="IPR036382">
    <property type="entry name" value="Guanylin_sf"/>
</dbReference>
<evidence type="ECO:0000256" key="2">
    <source>
        <dbReference type="ARBA" id="ARBA00009883"/>
    </source>
</evidence>
<feature type="disulfide bond" evidence="9">
    <location>
        <begin position="109"/>
        <end position="117"/>
    </location>
</feature>
<dbReference type="PANTHER" id="PTHR11318">
    <property type="entry name" value="GUANYLIN FAMILY MEMBER"/>
    <property type="match status" value="1"/>
</dbReference>
<accession>A0A6I8P6B9</accession>
<dbReference type="AlphaFoldDB" id="A0A6I8P6B9"/>
<evidence type="ECO:0000256" key="1">
    <source>
        <dbReference type="ARBA" id="ARBA00004613"/>
    </source>
</evidence>
<feature type="disulfide bond" evidence="9">
    <location>
        <begin position="106"/>
        <end position="114"/>
    </location>
</feature>
<evidence type="ECO:0000256" key="9">
    <source>
        <dbReference type="PIRSR" id="PIRSR001849-50"/>
    </source>
</evidence>
<dbReference type="InterPro" id="IPR000879">
    <property type="entry name" value="Guanylin"/>
</dbReference>
<dbReference type="GO" id="GO:0030250">
    <property type="term" value="F:guanylate cyclase activator activity"/>
    <property type="evidence" value="ECO:0000318"/>
    <property type="project" value="GO_Central"/>
</dbReference>
<dbReference type="InParanoid" id="A0A6I8P6B9"/>
<dbReference type="Proteomes" id="UP000002279">
    <property type="component" value="Chromosome 5"/>
</dbReference>
<reference evidence="11" key="2">
    <citation type="submission" date="2025-08" db="UniProtKB">
        <authorList>
            <consortium name="Ensembl"/>
        </authorList>
    </citation>
    <scope>IDENTIFICATION</scope>
    <source>
        <strain evidence="11">Glennie</strain>
    </source>
</reference>
<evidence type="ECO:0000256" key="3">
    <source>
        <dbReference type="ARBA" id="ARBA00022525"/>
    </source>
</evidence>
<sequence length="117" mass="12189">MPTTVPTTVTVMASLLLSSLCLGLLASSASGVITVREGDFSVPLEVVKKLKLLLEEYKGVENAVLMAAALCENPGLPAQLKPICHSPNSSTLFTRLGAIAQEPHICELCGYAACTGC</sequence>
<comment type="function">
    <text evidence="6">Endogenous activator of intestinal guanylate cyclase. It stimulates this enzyme through the same receptor binding region as the heat-stable enterotoxins.</text>
</comment>
<feature type="disulfide bond" evidence="9">
    <location>
        <begin position="71"/>
        <end position="84"/>
    </location>
</feature>
<evidence type="ECO:0000256" key="6">
    <source>
        <dbReference type="ARBA" id="ARBA00037392"/>
    </source>
</evidence>
<dbReference type="PANTHER" id="PTHR11318:SF3">
    <property type="entry name" value="GUANYLIN"/>
    <property type="match status" value="1"/>
</dbReference>
<dbReference type="Ensembl" id="ENSOANT00000059167.1">
    <property type="protein sequence ID" value="ENSOANP00000049606.1"/>
    <property type="gene ID" value="ENSOANG00000045959.1"/>
</dbReference>
<protein>
    <recommendedName>
        <fullName evidence="7">Guanylin</fullName>
    </recommendedName>
    <alternativeName>
        <fullName evidence="8">Guanylate cyclase activator 2A</fullName>
    </alternativeName>
</protein>
<keyword evidence="5 9" id="KW-1015">Disulfide bond</keyword>
<organism evidence="11 12">
    <name type="scientific">Ornithorhynchus anatinus</name>
    <name type="common">Duckbill platypus</name>
    <dbReference type="NCBI Taxonomy" id="9258"/>
    <lineage>
        <taxon>Eukaryota</taxon>
        <taxon>Metazoa</taxon>
        <taxon>Chordata</taxon>
        <taxon>Craniata</taxon>
        <taxon>Vertebrata</taxon>
        <taxon>Euteleostomi</taxon>
        <taxon>Mammalia</taxon>
        <taxon>Monotremata</taxon>
        <taxon>Ornithorhynchidae</taxon>
        <taxon>Ornithorhynchus</taxon>
    </lineage>
</organism>
<keyword evidence="3" id="KW-0964">Secreted</keyword>
<evidence type="ECO:0000256" key="4">
    <source>
        <dbReference type="ARBA" id="ARBA00022729"/>
    </source>
</evidence>
<evidence type="ECO:0000256" key="10">
    <source>
        <dbReference type="SAM" id="SignalP"/>
    </source>
</evidence>
<comment type="subcellular location">
    <subcellularLocation>
        <location evidence="1">Secreted</location>
    </subcellularLocation>
</comment>
<dbReference type="GO" id="GO:0005576">
    <property type="term" value="C:extracellular region"/>
    <property type="evidence" value="ECO:0007669"/>
    <property type="project" value="UniProtKB-SubCell"/>
</dbReference>
<name>A0A6I8P6B9_ORNAN</name>
<dbReference type="PRINTS" id="PR00774">
    <property type="entry name" value="GUANYLIN"/>
</dbReference>
<dbReference type="Pfam" id="PF02058">
    <property type="entry name" value="Guanylin"/>
    <property type="match status" value="1"/>
</dbReference>
<reference evidence="11" key="3">
    <citation type="submission" date="2025-09" db="UniProtKB">
        <authorList>
            <consortium name="Ensembl"/>
        </authorList>
    </citation>
    <scope>IDENTIFICATION</scope>
    <source>
        <strain evidence="11">Glennie</strain>
    </source>
</reference>
<dbReference type="FunCoup" id="A0A6I8P6B9">
    <property type="interactions" value="153"/>
</dbReference>
<comment type="similarity">
    <text evidence="2">Belongs to the guanylin family.</text>
</comment>
<evidence type="ECO:0000313" key="12">
    <source>
        <dbReference type="Proteomes" id="UP000002279"/>
    </source>
</evidence>
<dbReference type="GeneTree" id="ENSGT00940000154436"/>
<proteinExistence type="inferred from homology"/>
<keyword evidence="4 10" id="KW-0732">Signal</keyword>
<dbReference type="SUPFAM" id="SSF89890">
    <property type="entry name" value="Proguanylin"/>
    <property type="match status" value="1"/>
</dbReference>
<feature type="signal peptide" evidence="10">
    <location>
        <begin position="1"/>
        <end position="31"/>
    </location>
</feature>
<dbReference type="Gene3D" id="3.90.1450.10">
    <property type="entry name" value="Guanylin"/>
    <property type="match status" value="1"/>
</dbReference>